<evidence type="ECO:0000313" key="2">
    <source>
        <dbReference type="EMBL" id="VVD01871.1"/>
    </source>
</evidence>
<dbReference type="Pfam" id="PF06585">
    <property type="entry name" value="JHBP"/>
    <property type="match status" value="1"/>
</dbReference>
<gene>
    <name evidence="2" type="ORF">LSINAPIS_LOCUS12192</name>
</gene>
<keyword evidence="3" id="KW-1185">Reference proteome</keyword>
<dbReference type="InterPro" id="IPR010562">
    <property type="entry name" value="Haemolymph_juvenile_hormone-bd"/>
</dbReference>
<evidence type="ECO:0008006" key="4">
    <source>
        <dbReference type="Google" id="ProtNLM"/>
    </source>
</evidence>
<dbReference type="Gene3D" id="3.15.10.30">
    <property type="entry name" value="Haemolymph juvenile hormone binding protein"/>
    <property type="match status" value="1"/>
</dbReference>
<dbReference type="AlphaFoldDB" id="A0A5E4QVX7"/>
<accession>A0A5E4QVX7</accession>
<dbReference type="SMART" id="SM00700">
    <property type="entry name" value="JHBP"/>
    <property type="match status" value="1"/>
</dbReference>
<keyword evidence="1" id="KW-0732">Signal</keyword>
<name>A0A5E4QVX7_9NEOP</name>
<organism evidence="2 3">
    <name type="scientific">Leptidea sinapis</name>
    <dbReference type="NCBI Taxonomy" id="189913"/>
    <lineage>
        <taxon>Eukaryota</taxon>
        <taxon>Metazoa</taxon>
        <taxon>Ecdysozoa</taxon>
        <taxon>Arthropoda</taxon>
        <taxon>Hexapoda</taxon>
        <taxon>Insecta</taxon>
        <taxon>Pterygota</taxon>
        <taxon>Neoptera</taxon>
        <taxon>Endopterygota</taxon>
        <taxon>Lepidoptera</taxon>
        <taxon>Glossata</taxon>
        <taxon>Ditrysia</taxon>
        <taxon>Papilionoidea</taxon>
        <taxon>Pieridae</taxon>
        <taxon>Dismorphiinae</taxon>
        <taxon>Leptidea</taxon>
    </lineage>
</organism>
<evidence type="ECO:0000256" key="1">
    <source>
        <dbReference type="SAM" id="SignalP"/>
    </source>
</evidence>
<protein>
    <recommendedName>
        <fullName evidence="4">DUF233 protein</fullName>
    </recommendedName>
</protein>
<dbReference type="PANTHER" id="PTHR11008">
    <property type="entry name" value="PROTEIN TAKEOUT-LIKE PROTEIN"/>
    <property type="match status" value="1"/>
</dbReference>
<dbReference type="PANTHER" id="PTHR11008:SF41">
    <property type="entry name" value="RE70318P"/>
    <property type="match status" value="1"/>
</dbReference>
<dbReference type="Proteomes" id="UP000324832">
    <property type="component" value="Unassembled WGS sequence"/>
</dbReference>
<dbReference type="InterPro" id="IPR038606">
    <property type="entry name" value="To_sf"/>
</dbReference>
<dbReference type="EMBL" id="FZQP02005556">
    <property type="protein sequence ID" value="VVD01871.1"/>
    <property type="molecule type" value="Genomic_DNA"/>
</dbReference>
<sequence length="224" mass="25448">MPRLFLFPFLVSLCSLLLCGPVCNATPSRSISEILTNTLKETDPLFSDEISGDLSILKFQMFNVTMTGYTNCAIKDTVADLNSLKLHFTADCPTIDMTGKYNISGRLIILPIEGNGDFRLKTGNYYIICDSELKKVQGEDGKNHLSIKNFKLKNEARSQIEFNFQNLFHGNEELSVTLHKFAHENWKEVADLVQDPVWYDAMKKIIKHTNKHLKTVSIEDLKLN</sequence>
<feature type="signal peptide" evidence="1">
    <location>
        <begin position="1"/>
        <end position="25"/>
    </location>
</feature>
<proteinExistence type="predicted"/>
<evidence type="ECO:0000313" key="3">
    <source>
        <dbReference type="Proteomes" id="UP000324832"/>
    </source>
</evidence>
<reference evidence="2 3" key="1">
    <citation type="submission" date="2017-07" db="EMBL/GenBank/DDBJ databases">
        <authorList>
            <person name="Talla V."/>
            <person name="Backstrom N."/>
        </authorList>
    </citation>
    <scope>NUCLEOTIDE SEQUENCE [LARGE SCALE GENOMIC DNA]</scope>
</reference>
<feature type="chain" id="PRO_5022990493" description="DUF233 protein" evidence="1">
    <location>
        <begin position="26"/>
        <end position="224"/>
    </location>
</feature>